<protein>
    <submittedName>
        <fullName evidence="1">Uncharacterized protein</fullName>
    </submittedName>
</protein>
<comment type="caution">
    <text evidence="1">The sequence shown here is derived from an EMBL/GenBank/DDBJ whole genome shotgun (WGS) entry which is preliminary data.</text>
</comment>
<name>A0A811GEP0_9GAMM</name>
<accession>A0A811GEP0</accession>
<evidence type="ECO:0000313" key="1">
    <source>
        <dbReference type="EMBL" id="CAB1207387.1"/>
    </source>
</evidence>
<dbReference type="AlphaFoldDB" id="A0A811GEP0"/>
<sequence length="44" mass="4816">MSPADLYSMDALSDQQSIFATFDPSKVAIAYKSALKLFCQNEAV</sequence>
<organism evidence="1 2">
    <name type="scientific">Acinetobacter bouvetii</name>
    <dbReference type="NCBI Taxonomy" id="202951"/>
    <lineage>
        <taxon>Bacteria</taxon>
        <taxon>Pseudomonadati</taxon>
        <taxon>Pseudomonadota</taxon>
        <taxon>Gammaproteobacteria</taxon>
        <taxon>Moraxellales</taxon>
        <taxon>Moraxellaceae</taxon>
        <taxon>Acinetobacter</taxon>
    </lineage>
</organism>
<evidence type="ECO:0000313" key="2">
    <source>
        <dbReference type="Proteomes" id="UP000489961"/>
    </source>
</evidence>
<gene>
    <name evidence="1" type="ORF">SFB21_0121</name>
</gene>
<dbReference type="Proteomes" id="UP000489961">
    <property type="component" value="Unassembled WGS sequence"/>
</dbReference>
<proteinExistence type="predicted"/>
<reference evidence="1 2" key="1">
    <citation type="submission" date="2020-02" db="EMBL/GenBank/DDBJ databases">
        <authorList>
            <person name="Chaudhuri R."/>
        </authorList>
    </citation>
    <scope>NUCLEOTIDE SEQUENCE [LARGE SCALE GENOMIC DNA]</scope>
    <source>
        <strain evidence="1">SFB21</strain>
    </source>
</reference>
<dbReference type="EMBL" id="CADDTS010000004">
    <property type="protein sequence ID" value="CAB1207387.1"/>
    <property type="molecule type" value="Genomic_DNA"/>
</dbReference>